<evidence type="ECO:0000313" key="2">
    <source>
        <dbReference type="Proteomes" id="UP000008414"/>
    </source>
</evidence>
<protein>
    <submittedName>
        <fullName evidence="1">Uncharacterized protein</fullName>
    </submittedName>
</protein>
<name>G1D489_9CAUD</name>
<dbReference type="OrthoDB" id="21007at10239"/>
<gene>
    <name evidence="1" type="primary">205</name>
    <name evidence="1" type="ORF">LITTLEE_205</name>
</gene>
<dbReference type="EMBL" id="JF937101">
    <property type="protein sequence ID" value="AEK09582.1"/>
    <property type="molecule type" value="Genomic_DNA"/>
</dbReference>
<dbReference type="RefSeq" id="YP_009637115.1">
    <property type="nucleotide sequence ID" value="NC_042322.1"/>
</dbReference>
<sequence length="70" mass="8289">MKSYQEILASKEHALGNGCFYCGRQKAFGDFCSREHQAAYYESDGPTRRWEATELAAEREYQAQWRELYR</sequence>
<dbReference type="GeneID" id="40233862"/>
<evidence type="ECO:0000313" key="1">
    <source>
        <dbReference type="EMBL" id="AEK09582.1"/>
    </source>
</evidence>
<keyword evidence="2" id="KW-1185">Reference proteome</keyword>
<dbReference type="Proteomes" id="UP000008414">
    <property type="component" value="Segment"/>
</dbReference>
<reference evidence="1 2" key="1">
    <citation type="journal article" date="2012" name="J. Virol.">
        <title>Complete Genome Sequences of 138 Mycobacteriophages.</title>
        <authorList>
            <consortium name="the Science Education Alliance Phage Hunters Advancing Genomics and Evolutionary Science Program"/>
            <consortium name="the KwaZulu-Natal Research Institute for Tuberculosis and HIV Mycobacterial Genetics Course Students"/>
            <consortium name="the Phage Hunters Integrating Research and Education Program"/>
            <person name="Hatfull G.F."/>
        </authorList>
    </citation>
    <scope>NUCLEOTIDE SEQUENCE [LARGE SCALE GENOMIC DNA]</scope>
    <source>
        <strain evidence="1">LittleE</strain>
    </source>
</reference>
<proteinExistence type="predicted"/>
<organism evidence="1 2">
    <name type="scientific">Mycobacterium phage LittleE</name>
    <dbReference type="NCBI Taxonomy" id="2922212"/>
    <lineage>
        <taxon>Viruses</taxon>
        <taxon>Duplodnaviria</taxon>
        <taxon>Heunggongvirae</taxon>
        <taxon>Uroviricota</taxon>
        <taxon>Caudoviricetes</taxon>
        <taxon>Omegavirus</taxon>
        <taxon>Omegavirus littlee</taxon>
    </lineage>
</organism>
<accession>G1D489</accession>